<keyword evidence="3" id="KW-1185">Reference proteome</keyword>
<gene>
    <name evidence="2" type="ORF">FHS42_002351</name>
</gene>
<organism evidence="2 3">
    <name type="scientific">Streptomyces zagrosensis</name>
    <dbReference type="NCBI Taxonomy" id="1042984"/>
    <lineage>
        <taxon>Bacteria</taxon>
        <taxon>Bacillati</taxon>
        <taxon>Actinomycetota</taxon>
        <taxon>Actinomycetes</taxon>
        <taxon>Kitasatosporales</taxon>
        <taxon>Streptomycetaceae</taxon>
        <taxon>Streptomyces</taxon>
    </lineage>
</organism>
<evidence type="ECO:0008006" key="4">
    <source>
        <dbReference type="Google" id="ProtNLM"/>
    </source>
</evidence>
<comment type="caution">
    <text evidence="2">The sequence shown here is derived from an EMBL/GenBank/DDBJ whole genome shotgun (WGS) entry which is preliminary data.</text>
</comment>
<name>A0A7W9Q871_9ACTN</name>
<feature type="signal peptide" evidence="1">
    <location>
        <begin position="1"/>
        <end position="23"/>
    </location>
</feature>
<feature type="chain" id="PRO_5031163734" description="Secreted protein" evidence="1">
    <location>
        <begin position="24"/>
        <end position="71"/>
    </location>
</feature>
<keyword evidence="1" id="KW-0732">Signal</keyword>
<evidence type="ECO:0000313" key="3">
    <source>
        <dbReference type="Proteomes" id="UP000588098"/>
    </source>
</evidence>
<accession>A0A7W9Q871</accession>
<sequence>MPASQVAVAVAVVVLPPCPQVVAACVAGWHALLVAELAREWCSSAVAGVGYRTVGGRSSVARLVGALLVLG</sequence>
<dbReference type="EMBL" id="JACHJL010000004">
    <property type="protein sequence ID" value="MBB5935301.1"/>
    <property type="molecule type" value="Genomic_DNA"/>
</dbReference>
<dbReference type="AlphaFoldDB" id="A0A7W9Q871"/>
<proteinExistence type="predicted"/>
<reference evidence="2 3" key="1">
    <citation type="submission" date="2020-08" db="EMBL/GenBank/DDBJ databases">
        <title>Genomic Encyclopedia of Type Strains, Phase III (KMG-III): the genomes of soil and plant-associated and newly described type strains.</title>
        <authorList>
            <person name="Whitman W."/>
        </authorList>
    </citation>
    <scope>NUCLEOTIDE SEQUENCE [LARGE SCALE GENOMIC DNA]</scope>
    <source>
        <strain evidence="2 3">CECT 8305</strain>
    </source>
</reference>
<dbReference type="Proteomes" id="UP000588098">
    <property type="component" value="Unassembled WGS sequence"/>
</dbReference>
<protein>
    <recommendedName>
        <fullName evidence="4">Secreted protein</fullName>
    </recommendedName>
</protein>
<evidence type="ECO:0000256" key="1">
    <source>
        <dbReference type="SAM" id="SignalP"/>
    </source>
</evidence>
<evidence type="ECO:0000313" key="2">
    <source>
        <dbReference type="EMBL" id="MBB5935301.1"/>
    </source>
</evidence>
<dbReference type="RefSeq" id="WP_184571569.1">
    <property type="nucleotide sequence ID" value="NZ_JACHJL010000004.1"/>
</dbReference>